<organism evidence="6 7">
    <name type="scientific">Pacificimonas pallii</name>
    <dbReference type="NCBI Taxonomy" id="2827236"/>
    <lineage>
        <taxon>Bacteria</taxon>
        <taxon>Pseudomonadati</taxon>
        <taxon>Pseudomonadota</taxon>
        <taxon>Alphaproteobacteria</taxon>
        <taxon>Sphingomonadales</taxon>
        <taxon>Sphingosinicellaceae</taxon>
        <taxon>Pacificimonas</taxon>
    </lineage>
</organism>
<dbReference type="RefSeq" id="WP_218445117.1">
    <property type="nucleotide sequence ID" value="NZ_JAGSPA010000002.1"/>
</dbReference>
<evidence type="ECO:0000313" key="7">
    <source>
        <dbReference type="Proteomes" id="UP000722336"/>
    </source>
</evidence>
<dbReference type="PANTHER" id="PTHR30055:SF234">
    <property type="entry name" value="HTH-TYPE TRANSCRIPTIONAL REGULATOR BETI"/>
    <property type="match status" value="1"/>
</dbReference>
<dbReference type="EMBL" id="JAGSPA010000002">
    <property type="protein sequence ID" value="MBV7256476.1"/>
    <property type="molecule type" value="Genomic_DNA"/>
</dbReference>
<dbReference type="InterPro" id="IPR050109">
    <property type="entry name" value="HTH-type_TetR-like_transc_reg"/>
</dbReference>
<keyword evidence="7" id="KW-1185">Reference proteome</keyword>
<evidence type="ECO:0000256" key="1">
    <source>
        <dbReference type="ARBA" id="ARBA00023015"/>
    </source>
</evidence>
<sequence length="201" mass="21617">MEDGEPKRTRRDATTRARRALLIETAIACFVEQGIARTGMRDIAKKAGVSVGNLYNHFPGRDDLIAEIARIETADLADVVTQVARCADAHDAIDSFVESYFLYCADPISAVLTVEITSEALRNPAIDALFSGSRALLVDTLATLITGCGWRETQAPAQAALILDTIEGSALRVGLTGEKPGKRDTKALISFVRRALALEGN</sequence>
<evidence type="ECO:0000259" key="5">
    <source>
        <dbReference type="PROSITE" id="PS50977"/>
    </source>
</evidence>
<gene>
    <name evidence="6" type="ORF">KCG44_06710</name>
</gene>
<dbReference type="Proteomes" id="UP000722336">
    <property type="component" value="Unassembled WGS sequence"/>
</dbReference>
<feature type="domain" description="HTH tetR-type" evidence="5">
    <location>
        <begin position="16"/>
        <end position="76"/>
    </location>
</feature>
<keyword evidence="2 4" id="KW-0238">DNA-binding</keyword>
<dbReference type="InterPro" id="IPR001647">
    <property type="entry name" value="HTH_TetR"/>
</dbReference>
<protein>
    <submittedName>
        <fullName evidence="6">TetR/AcrR family transcriptional regulator</fullName>
    </submittedName>
</protein>
<evidence type="ECO:0000256" key="2">
    <source>
        <dbReference type="ARBA" id="ARBA00023125"/>
    </source>
</evidence>
<dbReference type="Pfam" id="PF00440">
    <property type="entry name" value="TetR_N"/>
    <property type="match status" value="1"/>
</dbReference>
<name>A0ABS6SDQ2_9SPHN</name>
<reference evidence="6 7" key="1">
    <citation type="submission" date="2021-04" db="EMBL/GenBank/DDBJ databases">
        <authorList>
            <person name="Pira H."/>
            <person name="Risdian C."/>
            <person name="Wink J."/>
        </authorList>
    </citation>
    <scope>NUCLEOTIDE SEQUENCE [LARGE SCALE GENOMIC DNA]</scope>
    <source>
        <strain evidence="6 7">WHA3</strain>
    </source>
</reference>
<evidence type="ECO:0000313" key="6">
    <source>
        <dbReference type="EMBL" id="MBV7256476.1"/>
    </source>
</evidence>
<keyword evidence="1" id="KW-0805">Transcription regulation</keyword>
<proteinExistence type="predicted"/>
<comment type="caution">
    <text evidence="6">The sequence shown here is derived from an EMBL/GenBank/DDBJ whole genome shotgun (WGS) entry which is preliminary data.</text>
</comment>
<evidence type="ECO:0000256" key="4">
    <source>
        <dbReference type="PROSITE-ProRule" id="PRU00335"/>
    </source>
</evidence>
<keyword evidence="3" id="KW-0804">Transcription</keyword>
<dbReference type="PANTHER" id="PTHR30055">
    <property type="entry name" value="HTH-TYPE TRANSCRIPTIONAL REGULATOR RUTR"/>
    <property type="match status" value="1"/>
</dbReference>
<feature type="DNA-binding region" description="H-T-H motif" evidence="4">
    <location>
        <begin position="39"/>
        <end position="58"/>
    </location>
</feature>
<dbReference type="PROSITE" id="PS50977">
    <property type="entry name" value="HTH_TETR_2"/>
    <property type="match status" value="1"/>
</dbReference>
<accession>A0ABS6SDQ2</accession>
<evidence type="ECO:0000256" key="3">
    <source>
        <dbReference type="ARBA" id="ARBA00023163"/>
    </source>
</evidence>